<organism evidence="7 8">
    <name type="scientific">Symbiodinium natans</name>
    <dbReference type="NCBI Taxonomy" id="878477"/>
    <lineage>
        <taxon>Eukaryota</taxon>
        <taxon>Sar</taxon>
        <taxon>Alveolata</taxon>
        <taxon>Dinophyceae</taxon>
        <taxon>Suessiales</taxon>
        <taxon>Symbiodiniaceae</taxon>
        <taxon>Symbiodinium</taxon>
    </lineage>
</organism>
<keyword evidence="2" id="KW-0808">Transferase</keyword>
<dbReference type="AlphaFoldDB" id="A0A812LEZ8"/>
<dbReference type="Proteomes" id="UP000604046">
    <property type="component" value="Unassembled WGS sequence"/>
</dbReference>
<dbReference type="InterPro" id="IPR011009">
    <property type="entry name" value="Kinase-like_dom_sf"/>
</dbReference>
<evidence type="ECO:0000256" key="3">
    <source>
        <dbReference type="ARBA" id="ARBA00022741"/>
    </source>
</evidence>
<evidence type="ECO:0000256" key="4">
    <source>
        <dbReference type="ARBA" id="ARBA00022777"/>
    </source>
</evidence>
<proteinExistence type="predicted"/>
<reference evidence="7" key="1">
    <citation type="submission" date="2021-02" db="EMBL/GenBank/DDBJ databases">
        <authorList>
            <person name="Dougan E. K."/>
            <person name="Rhodes N."/>
            <person name="Thang M."/>
            <person name="Chan C."/>
        </authorList>
    </citation>
    <scope>NUCLEOTIDE SEQUENCE</scope>
</reference>
<dbReference type="SMART" id="SM00220">
    <property type="entry name" value="S_TKc"/>
    <property type="match status" value="1"/>
</dbReference>
<keyword evidence="5" id="KW-0067">ATP-binding</keyword>
<dbReference type="PROSITE" id="PS50011">
    <property type="entry name" value="PROTEIN_KINASE_DOM"/>
    <property type="match status" value="1"/>
</dbReference>
<evidence type="ECO:0000256" key="5">
    <source>
        <dbReference type="ARBA" id="ARBA00022840"/>
    </source>
</evidence>
<keyword evidence="1" id="KW-0723">Serine/threonine-protein kinase</keyword>
<dbReference type="Gene3D" id="1.10.510.10">
    <property type="entry name" value="Transferase(Phosphotransferase) domain 1"/>
    <property type="match status" value="1"/>
</dbReference>
<evidence type="ECO:0000256" key="2">
    <source>
        <dbReference type="ARBA" id="ARBA00022679"/>
    </source>
</evidence>
<dbReference type="PROSITE" id="PS00108">
    <property type="entry name" value="PROTEIN_KINASE_ST"/>
    <property type="match status" value="1"/>
</dbReference>
<evidence type="ECO:0000259" key="6">
    <source>
        <dbReference type="PROSITE" id="PS50011"/>
    </source>
</evidence>
<dbReference type="EMBL" id="CAJNDS010000913">
    <property type="protein sequence ID" value="CAE7240600.1"/>
    <property type="molecule type" value="Genomic_DNA"/>
</dbReference>
<protein>
    <submittedName>
        <fullName evidence="7">Unc-43 protein</fullName>
    </submittedName>
</protein>
<dbReference type="GO" id="GO:0005524">
    <property type="term" value="F:ATP binding"/>
    <property type="evidence" value="ECO:0007669"/>
    <property type="project" value="UniProtKB-KW"/>
</dbReference>
<dbReference type="Pfam" id="PF00069">
    <property type="entry name" value="Pkinase"/>
    <property type="match status" value="1"/>
</dbReference>
<feature type="domain" description="Protein kinase" evidence="6">
    <location>
        <begin position="28"/>
        <end position="304"/>
    </location>
</feature>
<keyword evidence="3" id="KW-0547">Nucleotide-binding</keyword>
<accession>A0A812LEZ8</accession>
<keyword evidence="8" id="KW-1185">Reference proteome</keyword>
<dbReference type="InterPro" id="IPR008271">
    <property type="entry name" value="Ser/Thr_kinase_AS"/>
</dbReference>
<comment type="caution">
    <text evidence="7">The sequence shown here is derived from an EMBL/GenBank/DDBJ whole genome shotgun (WGS) entry which is preliminary data.</text>
</comment>
<dbReference type="GO" id="GO:0005634">
    <property type="term" value="C:nucleus"/>
    <property type="evidence" value="ECO:0007669"/>
    <property type="project" value="TreeGrafter"/>
</dbReference>
<dbReference type="PANTHER" id="PTHR24345">
    <property type="entry name" value="SERINE/THREONINE-PROTEIN KINASE PLK"/>
    <property type="match status" value="1"/>
</dbReference>
<dbReference type="GO" id="GO:0004674">
    <property type="term" value="F:protein serine/threonine kinase activity"/>
    <property type="evidence" value="ECO:0007669"/>
    <property type="project" value="UniProtKB-KW"/>
</dbReference>
<sequence>MEESEHLEQLGRLQGTAGHFPLEWAARLKVKKILGEGGFGRVFLCSTSCGSPASADVSVKLIQGDSAAAKHEVDMMRRMYGVSEYCTSTIGAPDYVKTSLGMWLMMPYFNSGDFLGMVKRCHGSADCLCGRELCWDKLGSHFSRAFVLALFFQAVEGVAAMHGQGLVHRDIKLENLMVNCKESSCYAAVIDLGLACEEGHEECKETAGTPGYIAPEALEAGGSGRPVSDVFSLGVVLYRLLYAKPPPFLSDRLGIQTRLYHPSQDPNFQGVRTQRDELALAMLTPDPEFRISIADVLTKLRDIIEMEGPPQEVLAMLSIGPVQRGAKNPFPRCLFEQSVGNVKDVQDLEDKPFHRLDCTDLPKSAPFKCGFCFLCNPCCQCRVKRHGVLVPEFFRMESCQ</sequence>
<evidence type="ECO:0000256" key="1">
    <source>
        <dbReference type="ARBA" id="ARBA00022527"/>
    </source>
</evidence>
<name>A0A812LEZ8_9DINO</name>
<evidence type="ECO:0000313" key="7">
    <source>
        <dbReference type="EMBL" id="CAE7240600.1"/>
    </source>
</evidence>
<gene>
    <name evidence="7" type="primary">unc-43</name>
    <name evidence="7" type="ORF">SNAT2548_LOCUS10800</name>
</gene>
<evidence type="ECO:0000313" key="8">
    <source>
        <dbReference type="Proteomes" id="UP000604046"/>
    </source>
</evidence>
<dbReference type="PANTHER" id="PTHR24345:SF91">
    <property type="entry name" value="SERINE_THREONINE-PROTEIN KINASE PLK4"/>
    <property type="match status" value="1"/>
</dbReference>
<dbReference type="OrthoDB" id="4062651at2759"/>
<dbReference type="InterPro" id="IPR000719">
    <property type="entry name" value="Prot_kinase_dom"/>
</dbReference>
<dbReference type="SUPFAM" id="SSF56112">
    <property type="entry name" value="Protein kinase-like (PK-like)"/>
    <property type="match status" value="1"/>
</dbReference>
<keyword evidence="4" id="KW-0418">Kinase</keyword>